<protein>
    <submittedName>
        <fullName evidence="2">Uncharacterized protein</fullName>
    </submittedName>
</protein>
<evidence type="ECO:0000313" key="5">
    <source>
        <dbReference type="Proteomes" id="UP000295058"/>
    </source>
</evidence>
<sequence>MLVIVFLLAAVSGLSFYVAALQSALPPRRWAMLGCLFGPAVLPMFMARRRFLLLSSRGLRYALLRA</sequence>
<proteinExistence type="predicted"/>
<reference evidence="2 4" key="1">
    <citation type="submission" date="2017-08" db="EMBL/GenBank/DDBJ databases">
        <title>Draft Genome Sequence of the Marine Bacterium Oceanimonas baumannii ATCC 700832.</title>
        <authorList>
            <person name="Mcclelland W.D."/>
            <person name="Brennan M.A."/>
            <person name="Trachtenberg A.M."/>
            <person name="Maclea K.S."/>
        </authorList>
    </citation>
    <scope>NUCLEOTIDE SEQUENCE [LARGE SCALE GENOMIC DNA]</scope>
    <source>
        <strain evidence="2 4">ATCC 700832</strain>
    </source>
</reference>
<keyword evidence="1" id="KW-1133">Transmembrane helix</keyword>
<evidence type="ECO:0000313" key="2">
    <source>
        <dbReference type="EMBL" id="OYD23044.1"/>
    </source>
</evidence>
<evidence type="ECO:0000313" key="3">
    <source>
        <dbReference type="EMBL" id="TDW58306.1"/>
    </source>
</evidence>
<dbReference type="Proteomes" id="UP000295058">
    <property type="component" value="Unassembled WGS sequence"/>
</dbReference>
<name>A0A235CFA4_9GAMM</name>
<keyword evidence="5" id="KW-1185">Reference proteome</keyword>
<dbReference type="AlphaFoldDB" id="A0A235CFA4"/>
<reference evidence="3 5" key="2">
    <citation type="submission" date="2019-03" db="EMBL/GenBank/DDBJ databases">
        <title>Genomic Encyclopedia of Archaeal and Bacterial Type Strains, Phase II (KMG-II): from individual species to whole genera.</title>
        <authorList>
            <person name="Goeker M."/>
        </authorList>
    </citation>
    <scope>NUCLEOTIDE SEQUENCE [LARGE SCALE GENOMIC DNA]</scope>
    <source>
        <strain evidence="3 5">DSM 15594</strain>
    </source>
</reference>
<gene>
    <name evidence="2" type="ORF">B6S09_13315</name>
    <name evidence="3" type="ORF">LY04_02401</name>
</gene>
<keyword evidence="1" id="KW-0812">Transmembrane</keyword>
<dbReference type="Proteomes" id="UP000243640">
    <property type="component" value="Unassembled WGS sequence"/>
</dbReference>
<dbReference type="OrthoDB" id="5772022at2"/>
<evidence type="ECO:0000313" key="4">
    <source>
        <dbReference type="Proteomes" id="UP000243640"/>
    </source>
</evidence>
<accession>A0A235CFA4</accession>
<evidence type="ECO:0000256" key="1">
    <source>
        <dbReference type="SAM" id="Phobius"/>
    </source>
</evidence>
<comment type="caution">
    <text evidence="2">The sequence shown here is derived from an EMBL/GenBank/DDBJ whole genome shotgun (WGS) entry which is preliminary data.</text>
</comment>
<dbReference type="RefSeq" id="WP_094278993.1">
    <property type="nucleotide sequence ID" value="NZ_NQJF01000011.1"/>
</dbReference>
<dbReference type="EMBL" id="SODO01000009">
    <property type="protein sequence ID" value="TDW58306.1"/>
    <property type="molecule type" value="Genomic_DNA"/>
</dbReference>
<feature type="transmembrane region" description="Helical" evidence="1">
    <location>
        <begin position="30"/>
        <end position="47"/>
    </location>
</feature>
<keyword evidence="1" id="KW-0472">Membrane</keyword>
<organism evidence="2 4">
    <name type="scientific">Oceanimonas baumannii</name>
    <dbReference type="NCBI Taxonomy" id="129578"/>
    <lineage>
        <taxon>Bacteria</taxon>
        <taxon>Pseudomonadati</taxon>
        <taxon>Pseudomonadota</taxon>
        <taxon>Gammaproteobacteria</taxon>
        <taxon>Aeromonadales</taxon>
        <taxon>Aeromonadaceae</taxon>
        <taxon>Oceanimonas</taxon>
    </lineage>
</organism>
<dbReference type="EMBL" id="NQJF01000011">
    <property type="protein sequence ID" value="OYD23044.1"/>
    <property type="molecule type" value="Genomic_DNA"/>
</dbReference>